<evidence type="ECO:0000313" key="10">
    <source>
        <dbReference type="EMBL" id="KAL2914697.1"/>
    </source>
</evidence>
<dbReference type="SMART" id="SM00066">
    <property type="entry name" value="GAL4"/>
    <property type="match status" value="1"/>
</dbReference>
<name>A0ABR4N580_9FUNG</name>
<proteinExistence type="predicted"/>
<dbReference type="PROSITE" id="PS50048">
    <property type="entry name" value="ZN2_CY6_FUNGAL_2"/>
    <property type="match status" value="1"/>
</dbReference>
<keyword evidence="5" id="KW-0238">DNA-binding</keyword>
<feature type="compositionally biased region" description="Low complexity" evidence="8">
    <location>
        <begin position="427"/>
        <end position="450"/>
    </location>
</feature>
<evidence type="ECO:0000256" key="8">
    <source>
        <dbReference type="SAM" id="MobiDB-lite"/>
    </source>
</evidence>
<dbReference type="InterPro" id="IPR007219">
    <property type="entry name" value="XnlR_reg_dom"/>
</dbReference>
<comment type="caution">
    <text evidence="10">The sequence shown here is derived from an EMBL/GenBank/DDBJ whole genome shotgun (WGS) entry which is preliminary data.</text>
</comment>
<feature type="domain" description="Zn(2)-C6 fungal-type" evidence="9">
    <location>
        <begin position="42"/>
        <end position="72"/>
    </location>
</feature>
<dbReference type="InterPro" id="IPR036864">
    <property type="entry name" value="Zn2-C6_fun-type_DNA-bd_sf"/>
</dbReference>
<feature type="compositionally biased region" description="Acidic residues" evidence="8">
    <location>
        <begin position="1"/>
        <end position="10"/>
    </location>
</feature>
<organism evidence="10 11">
    <name type="scientific">Polyrhizophydium stewartii</name>
    <dbReference type="NCBI Taxonomy" id="2732419"/>
    <lineage>
        <taxon>Eukaryota</taxon>
        <taxon>Fungi</taxon>
        <taxon>Fungi incertae sedis</taxon>
        <taxon>Chytridiomycota</taxon>
        <taxon>Chytridiomycota incertae sedis</taxon>
        <taxon>Chytridiomycetes</taxon>
        <taxon>Rhizophydiales</taxon>
        <taxon>Rhizophydiales incertae sedis</taxon>
        <taxon>Polyrhizophydium</taxon>
    </lineage>
</organism>
<evidence type="ECO:0000256" key="2">
    <source>
        <dbReference type="ARBA" id="ARBA00022723"/>
    </source>
</evidence>
<dbReference type="PROSITE" id="PS00463">
    <property type="entry name" value="ZN2_CY6_FUNGAL_1"/>
    <property type="match status" value="1"/>
</dbReference>
<dbReference type="InterPro" id="IPR051615">
    <property type="entry name" value="Transcr_Regulatory_Elem"/>
</dbReference>
<evidence type="ECO:0000259" key="9">
    <source>
        <dbReference type="PROSITE" id="PS50048"/>
    </source>
</evidence>
<keyword evidence="7" id="KW-0539">Nucleus</keyword>
<dbReference type="PANTHER" id="PTHR31313">
    <property type="entry name" value="TY1 ENHANCER ACTIVATOR"/>
    <property type="match status" value="1"/>
</dbReference>
<dbReference type="Gene3D" id="4.10.240.10">
    <property type="entry name" value="Zn(2)-C6 fungal-type DNA-binding domain"/>
    <property type="match status" value="1"/>
</dbReference>
<evidence type="ECO:0000256" key="7">
    <source>
        <dbReference type="ARBA" id="ARBA00023242"/>
    </source>
</evidence>
<keyword evidence="6" id="KW-0804">Transcription</keyword>
<dbReference type="Pfam" id="PF00172">
    <property type="entry name" value="Zn_clus"/>
    <property type="match status" value="1"/>
</dbReference>
<protein>
    <submittedName>
        <fullName evidence="10">Transcriptional activator</fullName>
    </submittedName>
</protein>
<keyword evidence="4" id="KW-0805">Transcription regulation</keyword>
<feature type="region of interest" description="Disordered" evidence="8">
    <location>
        <begin position="1"/>
        <end position="31"/>
    </location>
</feature>
<dbReference type="Pfam" id="PF04082">
    <property type="entry name" value="Fungal_trans"/>
    <property type="match status" value="1"/>
</dbReference>
<dbReference type="Proteomes" id="UP001527925">
    <property type="component" value="Unassembled WGS sequence"/>
</dbReference>
<dbReference type="EMBL" id="JADGIZ020000031">
    <property type="protein sequence ID" value="KAL2914697.1"/>
    <property type="molecule type" value="Genomic_DNA"/>
</dbReference>
<keyword evidence="11" id="KW-1185">Reference proteome</keyword>
<evidence type="ECO:0000256" key="3">
    <source>
        <dbReference type="ARBA" id="ARBA00022833"/>
    </source>
</evidence>
<dbReference type="SUPFAM" id="SSF57701">
    <property type="entry name" value="Zn2/Cys6 DNA-binding domain"/>
    <property type="match status" value="1"/>
</dbReference>
<sequence length="683" mass="74568">MDASDTDPLDLEPMASDPPGGSGSGSGAVLGRNRKPFKLKWACDSCRRKKIQCDGTRPACLECSSRHVACVYTPGRRHLRRIQEQAQVVSATRAAAATGEALRLFERRLHTLEQQLAALSLLEGQGSTPGDAAAVAAMAQARPPTQRQLVSMQQQLAGLRGELAALHALQHPPPNPPHRDPAVPESWTNAESQAPAAGSMKPLIEIHADIAAAVRVDSQATQLHTTAPAPPLAIGLPGVPGDMQTAFMPDLDSVMFRTVFQHINSAVPLVDIDNPVIQYADPVFLNCMRAAASRYIKSPRRGVPLFREGEEYYQKAVELLGPSLFGTPSYTTIIGLMLLAITAASAGRGATGNIGIQTAINLARTMGLDDELRDKIIRSHAEIQLRRRLWWSLVSVDRLDSRRNGVPCCIAKADPSLTPYPDDIGWTPTKASSPLPSSTASPPATSVGSPNADGSVTSSAASPPLSAAAHFHILTDILSRIQDMCARERELVSGEIAAGPEAIDALARERLALHAELMAWHARVPEWIRFVYKDYGTQRTPTCPRLWRDSAMLAMFHSNRIELHLPSIARMIEFGLYGLALADPMLLVCVESATAIDQIVQVFLERNPYGYFVPPDFVDYVIPLAKMLLILSVVRPVGLDLRAVDEMFERLVLFISNFSLLWHVAQPRLDFVRKLRRSWSPIQ</sequence>
<evidence type="ECO:0000256" key="4">
    <source>
        <dbReference type="ARBA" id="ARBA00023015"/>
    </source>
</evidence>
<dbReference type="InterPro" id="IPR001138">
    <property type="entry name" value="Zn2Cys6_DnaBD"/>
</dbReference>
<keyword evidence="2" id="KW-0479">Metal-binding</keyword>
<evidence type="ECO:0000256" key="6">
    <source>
        <dbReference type="ARBA" id="ARBA00023163"/>
    </source>
</evidence>
<accession>A0ABR4N580</accession>
<evidence type="ECO:0000313" key="11">
    <source>
        <dbReference type="Proteomes" id="UP001527925"/>
    </source>
</evidence>
<dbReference type="PANTHER" id="PTHR31313:SF81">
    <property type="entry name" value="TY1 ENHANCER ACTIVATOR"/>
    <property type="match status" value="1"/>
</dbReference>
<evidence type="ECO:0000256" key="5">
    <source>
        <dbReference type="ARBA" id="ARBA00023125"/>
    </source>
</evidence>
<comment type="subcellular location">
    <subcellularLocation>
        <location evidence="1">Nucleus</location>
    </subcellularLocation>
</comment>
<keyword evidence="3" id="KW-0862">Zinc</keyword>
<reference evidence="10 11" key="1">
    <citation type="submission" date="2023-09" db="EMBL/GenBank/DDBJ databases">
        <title>Pangenome analysis of Batrachochytrium dendrobatidis and related Chytrids.</title>
        <authorList>
            <person name="Yacoub M.N."/>
            <person name="Stajich J.E."/>
            <person name="James T.Y."/>
        </authorList>
    </citation>
    <scope>NUCLEOTIDE SEQUENCE [LARGE SCALE GENOMIC DNA]</scope>
    <source>
        <strain evidence="10 11">JEL0888</strain>
    </source>
</reference>
<evidence type="ECO:0000256" key="1">
    <source>
        <dbReference type="ARBA" id="ARBA00004123"/>
    </source>
</evidence>
<gene>
    <name evidence="10" type="primary">PUT3</name>
    <name evidence="10" type="ORF">HK105_205837</name>
</gene>
<dbReference type="CDD" id="cd00067">
    <property type="entry name" value="GAL4"/>
    <property type="match status" value="1"/>
</dbReference>
<feature type="region of interest" description="Disordered" evidence="8">
    <location>
        <begin position="421"/>
        <end position="460"/>
    </location>
</feature>
<dbReference type="CDD" id="cd12148">
    <property type="entry name" value="fungal_TF_MHR"/>
    <property type="match status" value="1"/>
</dbReference>